<accession>A0A5B9Y790</accession>
<evidence type="ECO:0000259" key="1">
    <source>
        <dbReference type="PROSITE" id="PS51071"/>
    </source>
</evidence>
<dbReference type="AlphaFoldDB" id="A0A5B9Y790"/>
<dbReference type="PROSITE" id="PS51071">
    <property type="entry name" value="HTH_RPIR"/>
    <property type="match status" value="1"/>
</dbReference>
<dbReference type="InterPro" id="IPR000281">
    <property type="entry name" value="HTH_RpiR"/>
</dbReference>
<evidence type="ECO:0000313" key="3">
    <source>
        <dbReference type="Proteomes" id="UP000323144"/>
    </source>
</evidence>
<name>A0A5B9Y790_9MOLU</name>
<dbReference type="EMBL" id="CP043026">
    <property type="protein sequence ID" value="QEH61972.1"/>
    <property type="molecule type" value="Genomic_DNA"/>
</dbReference>
<proteinExistence type="predicted"/>
<dbReference type="GO" id="GO:0097367">
    <property type="term" value="F:carbohydrate derivative binding"/>
    <property type="evidence" value="ECO:0007669"/>
    <property type="project" value="InterPro"/>
</dbReference>
<evidence type="ECO:0000313" key="2">
    <source>
        <dbReference type="EMBL" id="QEH61972.1"/>
    </source>
</evidence>
<dbReference type="InterPro" id="IPR009057">
    <property type="entry name" value="Homeodomain-like_sf"/>
</dbReference>
<dbReference type="Proteomes" id="UP000323144">
    <property type="component" value="Chromosome"/>
</dbReference>
<dbReference type="SUPFAM" id="SSF46689">
    <property type="entry name" value="Homeodomain-like"/>
    <property type="match status" value="1"/>
</dbReference>
<organism evidence="2 3">
    <name type="scientific">Spiroplasma chinense</name>
    <dbReference type="NCBI Taxonomy" id="216932"/>
    <lineage>
        <taxon>Bacteria</taxon>
        <taxon>Bacillati</taxon>
        <taxon>Mycoplasmatota</taxon>
        <taxon>Mollicutes</taxon>
        <taxon>Entomoplasmatales</taxon>
        <taxon>Spiroplasmataceae</taxon>
        <taxon>Spiroplasma</taxon>
    </lineage>
</organism>
<dbReference type="GO" id="GO:0003677">
    <property type="term" value="F:DNA binding"/>
    <property type="evidence" value="ECO:0007669"/>
    <property type="project" value="InterPro"/>
</dbReference>
<dbReference type="PANTHER" id="PTHR30514">
    <property type="entry name" value="GLUCOKINASE"/>
    <property type="match status" value="1"/>
</dbReference>
<reference evidence="2 3" key="1">
    <citation type="submission" date="2019-08" db="EMBL/GenBank/DDBJ databases">
        <title>Complete genome sequence of Spiroplasma chinense CCH (DSM 19755).</title>
        <authorList>
            <person name="Shen H.-Y."/>
            <person name="Lin Y.-C."/>
            <person name="Chou L."/>
            <person name="Kuo C.-H."/>
        </authorList>
    </citation>
    <scope>NUCLEOTIDE SEQUENCE [LARGE SCALE GENOMIC DNA]</scope>
    <source>
        <strain evidence="2 3">CCH</strain>
    </source>
</reference>
<dbReference type="Pfam" id="PF01418">
    <property type="entry name" value="HTH_6"/>
    <property type="match status" value="1"/>
</dbReference>
<dbReference type="InterPro" id="IPR047640">
    <property type="entry name" value="RpiR-like"/>
</dbReference>
<protein>
    <recommendedName>
        <fullName evidence="1">HTH rpiR-type domain-containing protein</fullName>
    </recommendedName>
</protein>
<dbReference type="KEGG" id="schi:SCHIN_v1c07770"/>
<gene>
    <name evidence="2" type="ORF">SCHIN_v1c07770</name>
</gene>
<dbReference type="Gene3D" id="1.10.10.10">
    <property type="entry name" value="Winged helix-like DNA-binding domain superfamily/Winged helix DNA-binding domain"/>
    <property type="match status" value="1"/>
</dbReference>
<dbReference type="PANTHER" id="PTHR30514:SF1">
    <property type="entry name" value="HTH-TYPE TRANSCRIPTIONAL REGULATOR HEXR-RELATED"/>
    <property type="match status" value="1"/>
</dbReference>
<dbReference type="InterPro" id="IPR036388">
    <property type="entry name" value="WH-like_DNA-bd_sf"/>
</dbReference>
<dbReference type="RefSeq" id="WP_166508348.1">
    <property type="nucleotide sequence ID" value="NZ_CP043026.1"/>
</dbReference>
<keyword evidence="3" id="KW-1185">Reference proteome</keyword>
<dbReference type="GO" id="GO:0003700">
    <property type="term" value="F:DNA-binding transcription factor activity"/>
    <property type="evidence" value="ECO:0007669"/>
    <property type="project" value="InterPro"/>
</dbReference>
<feature type="domain" description="HTH rpiR-type" evidence="1">
    <location>
        <begin position="3"/>
        <end position="79"/>
    </location>
</feature>
<sequence>MKSIREVLSNLASQNSETTSKIIASVILKDYDHGIFKTQTELSKECFVSESVITKFAKQLGYSGWKEFYYSLKNEYKKYYIQPSSESVETNMLFEQIKIFNNYINVETQFLTNLAKAINEKKKVIILPSYQLEDCCEFFYECLIELGMEVYYVKNKSLFHIIFSKNLEEFVVLVAMSGQDNSFLVENYNSLNKEVLKKNGFIISSRSQEHKISDFADKLILKSYSIYSSFKIRRIFLEYLFVSVTYKIKTF</sequence>